<organism evidence="2 3">
    <name type="scientific">Lepraria finkii</name>
    <dbReference type="NCBI Taxonomy" id="1340010"/>
    <lineage>
        <taxon>Eukaryota</taxon>
        <taxon>Fungi</taxon>
        <taxon>Dikarya</taxon>
        <taxon>Ascomycota</taxon>
        <taxon>Pezizomycotina</taxon>
        <taxon>Lecanoromycetes</taxon>
        <taxon>OSLEUM clade</taxon>
        <taxon>Lecanoromycetidae</taxon>
        <taxon>Lecanorales</taxon>
        <taxon>Lecanorineae</taxon>
        <taxon>Stereocaulaceae</taxon>
        <taxon>Lepraria</taxon>
    </lineage>
</organism>
<feature type="region of interest" description="Disordered" evidence="1">
    <location>
        <begin position="288"/>
        <end position="352"/>
    </location>
</feature>
<feature type="compositionally biased region" description="Polar residues" evidence="1">
    <location>
        <begin position="232"/>
        <end position="252"/>
    </location>
</feature>
<feature type="region of interest" description="Disordered" evidence="1">
    <location>
        <begin position="111"/>
        <end position="137"/>
    </location>
</feature>
<keyword evidence="3" id="KW-1185">Reference proteome</keyword>
<evidence type="ECO:0000313" key="2">
    <source>
        <dbReference type="EMBL" id="KAL2054484.1"/>
    </source>
</evidence>
<dbReference type="PANTHER" id="PTHR39609">
    <property type="entry name" value="RFEG-RELATED"/>
    <property type="match status" value="1"/>
</dbReference>
<feature type="compositionally biased region" description="Pro residues" evidence="1">
    <location>
        <begin position="116"/>
        <end position="127"/>
    </location>
</feature>
<accession>A0ABR4BCF4</accession>
<dbReference type="PANTHER" id="PTHR39609:SF1">
    <property type="entry name" value="RFEG"/>
    <property type="match status" value="1"/>
</dbReference>
<reference evidence="2 3" key="1">
    <citation type="submission" date="2024-09" db="EMBL/GenBank/DDBJ databases">
        <title>Rethinking Asexuality: The Enigmatic Case of Functional Sexual Genes in Lepraria (Stereocaulaceae).</title>
        <authorList>
            <person name="Doellman M."/>
            <person name="Sun Y."/>
            <person name="Barcenas-Pena A."/>
            <person name="Lumbsch H.T."/>
            <person name="Grewe F."/>
        </authorList>
    </citation>
    <scope>NUCLEOTIDE SEQUENCE [LARGE SCALE GENOMIC DNA]</scope>
    <source>
        <strain evidence="2 3">Grewe 0041</strain>
    </source>
</reference>
<name>A0ABR4BCF4_9LECA</name>
<evidence type="ECO:0000256" key="1">
    <source>
        <dbReference type="SAM" id="MobiDB-lite"/>
    </source>
</evidence>
<feature type="compositionally biased region" description="Polar residues" evidence="1">
    <location>
        <begin position="288"/>
        <end position="302"/>
    </location>
</feature>
<comment type="caution">
    <text evidence="2">The sequence shown here is derived from an EMBL/GenBank/DDBJ whole genome shotgun (WGS) entry which is preliminary data.</text>
</comment>
<dbReference type="Proteomes" id="UP001590951">
    <property type="component" value="Unassembled WGS sequence"/>
</dbReference>
<sequence length="352" mass="38933">MGRRESVMPDQPPRAATTIAAFDDPYPSYYPPAVRNRDVPVEQEHGYVLPRPGDYSYGPSWPPSDQPTLDPTGRSYGDRYFTNTSAPSPSYTSYDYGSAAIPSPFSVAQSRYAPGGPYPEPEQPSPAPYNRGYGDDRNPALGGDGIHREVLQREICKYLGPEASSRPSLYNGIQGYVIKAVRPFTPMMLDDLQELSGAYIAEIREVTRRGHQGINYEESETSRRKDAILTQITNDRNKSSPTAYSTLESQSGYPPRPAYPMAPSPPSYVPQAIYATPPAHNYSYSTPSWQSKYPAGSTSGYPQSPGYGAVDTSRERAPYRYGYSSYGDPNEAVRNPRASASPQRHSQRPILR</sequence>
<feature type="compositionally biased region" description="Basic and acidic residues" evidence="1">
    <location>
        <begin position="35"/>
        <end position="45"/>
    </location>
</feature>
<protein>
    <submittedName>
        <fullName evidence="2">Uncharacterized protein</fullName>
    </submittedName>
</protein>
<feature type="region of interest" description="Disordered" evidence="1">
    <location>
        <begin position="232"/>
        <end position="258"/>
    </location>
</feature>
<gene>
    <name evidence="2" type="ORF">ABVK25_005232</name>
</gene>
<evidence type="ECO:0000313" key="3">
    <source>
        <dbReference type="Proteomes" id="UP001590951"/>
    </source>
</evidence>
<dbReference type="EMBL" id="JBHFEH010000015">
    <property type="protein sequence ID" value="KAL2054484.1"/>
    <property type="molecule type" value="Genomic_DNA"/>
</dbReference>
<proteinExistence type="predicted"/>
<feature type="region of interest" description="Disordered" evidence="1">
    <location>
        <begin position="1"/>
        <end position="83"/>
    </location>
</feature>